<gene>
    <name evidence="2" type="ORF">DSM101010T_31850</name>
</gene>
<keyword evidence="3" id="KW-1185">Reference proteome</keyword>
<dbReference type="InterPro" id="IPR004027">
    <property type="entry name" value="SEC_C_motif"/>
</dbReference>
<reference evidence="2 3" key="1">
    <citation type="submission" date="2020-05" db="EMBL/GenBank/DDBJ databases">
        <title>Draft genome sequence of Desulfovibrio sp. strain HN2T.</title>
        <authorList>
            <person name="Ueno A."/>
            <person name="Tamazawa S."/>
            <person name="Tamamura S."/>
            <person name="Murakami T."/>
            <person name="Kiyama T."/>
            <person name="Inomata H."/>
            <person name="Amano Y."/>
            <person name="Miyakawa K."/>
            <person name="Tamaki H."/>
            <person name="Naganuma T."/>
            <person name="Kaneko K."/>
        </authorList>
    </citation>
    <scope>NUCLEOTIDE SEQUENCE [LARGE SCALE GENOMIC DNA]</scope>
    <source>
        <strain evidence="2 3">HN2</strain>
    </source>
</reference>
<accession>A0A7J0BMB3</accession>
<dbReference type="AlphaFoldDB" id="A0A7J0BMB3"/>
<sequence length="161" mass="17691">MSTCPCGSGLTLENCCGPIIHDGKPAPSAEALMRSRYTAHVLGVYEYLNTSMHPSVRGQDTVDDIEQWSSKIEWKGLEILSTSAGAEGDTVGEVEFVARYDLAGVPQQLNELAEFRKEGDYWFYVDGKVRGHETVRREAPKVGRNEPCPCGSGKKFKKCCG</sequence>
<dbReference type="Pfam" id="PF02810">
    <property type="entry name" value="SEC-C"/>
    <property type="match status" value="2"/>
</dbReference>
<dbReference type="Proteomes" id="UP000503840">
    <property type="component" value="Unassembled WGS sequence"/>
</dbReference>
<dbReference type="Pfam" id="PF17775">
    <property type="entry name" value="YchJ_M-like"/>
    <property type="match status" value="1"/>
</dbReference>
<comment type="caution">
    <text evidence="2">The sequence shown here is derived from an EMBL/GenBank/DDBJ whole genome shotgun (WGS) entry which is preliminary data.</text>
</comment>
<evidence type="ECO:0000313" key="2">
    <source>
        <dbReference type="EMBL" id="GFM34820.1"/>
    </source>
</evidence>
<dbReference type="RefSeq" id="WP_174406475.1">
    <property type="nucleotide sequence ID" value="NZ_BLVO01000016.1"/>
</dbReference>
<dbReference type="PANTHER" id="PTHR33747:SF1">
    <property type="entry name" value="ADENYLATE CYCLASE-ASSOCIATED CAP C-TERMINAL DOMAIN-CONTAINING PROTEIN"/>
    <property type="match status" value="1"/>
</dbReference>
<proteinExistence type="predicted"/>
<protein>
    <recommendedName>
        <fullName evidence="1">YchJ-like middle NTF2-like domain-containing protein</fullName>
    </recommendedName>
</protein>
<name>A0A7J0BMB3_9BACT</name>
<organism evidence="2 3">
    <name type="scientific">Desulfovibrio subterraneus</name>
    <dbReference type="NCBI Taxonomy" id="2718620"/>
    <lineage>
        <taxon>Bacteria</taxon>
        <taxon>Pseudomonadati</taxon>
        <taxon>Thermodesulfobacteriota</taxon>
        <taxon>Desulfovibrionia</taxon>
        <taxon>Desulfovibrionales</taxon>
        <taxon>Desulfovibrionaceae</taxon>
        <taxon>Desulfovibrio</taxon>
    </lineage>
</organism>
<dbReference type="NCBIfam" id="NF002449">
    <property type="entry name" value="PRK01617.1"/>
    <property type="match status" value="1"/>
</dbReference>
<evidence type="ECO:0000259" key="1">
    <source>
        <dbReference type="Pfam" id="PF17775"/>
    </source>
</evidence>
<dbReference type="Gene3D" id="3.10.450.50">
    <property type="match status" value="1"/>
</dbReference>
<dbReference type="EMBL" id="BLVO01000016">
    <property type="protein sequence ID" value="GFM34820.1"/>
    <property type="molecule type" value="Genomic_DNA"/>
</dbReference>
<dbReference type="InterPro" id="IPR032710">
    <property type="entry name" value="NTF2-like_dom_sf"/>
</dbReference>
<dbReference type="SUPFAM" id="SSF54427">
    <property type="entry name" value="NTF2-like"/>
    <property type="match status" value="1"/>
</dbReference>
<dbReference type="SUPFAM" id="SSF103642">
    <property type="entry name" value="Sec-C motif"/>
    <property type="match status" value="1"/>
</dbReference>
<dbReference type="InterPro" id="IPR048469">
    <property type="entry name" value="YchJ-like_M"/>
</dbReference>
<evidence type="ECO:0000313" key="3">
    <source>
        <dbReference type="Proteomes" id="UP000503840"/>
    </source>
</evidence>
<feature type="domain" description="YchJ-like middle NTF2-like" evidence="1">
    <location>
        <begin position="28"/>
        <end position="127"/>
    </location>
</feature>
<dbReference type="PANTHER" id="PTHR33747">
    <property type="entry name" value="UPF0225 PROTEIN SCO1677"/>
    <property type="match status" value="1"/>
</dbReference>